<evidence type="ECO:0000256" key="15">
    <source>
        <dbReference type="ARBA" id="ARBA00022989"/>
    </source>
</evidence>
<keyword evidence="18" id="KW-0325">Glycoprotein</keyword>
<dbReference type="InterPro" id="IPR017441">
    <property type="entry name" value="Protein_kinase_ATP_BS"/>
</dbReference>
<evidence type="ECO:0000256" key="7">
    <source>
        <dbReference type="ARBA" id="ARBA00022614"/>
    </source>
</evidence>
<evidence type="ECO:0000256" key="14">
    <source>
        <dbReference type="ARBA" id="ARBA00022840"/>
    </source>
</evidence>
<organism evidence="25">
    <name type="scientific">Nicotiana tabacum</name>
    <name type="common">Common tobacco</name>
    <dbReference type="NCBI Taxonomy" id="4097"/>
    <lineage>
        <taxon>Eukaryota</taxon>
        <taxon>Viridiplantae</taxon>
        <taxon>Streptophyta</taxon>
        <taxon>Embryophyta</taxon>
        <taxon>Tracheophyta</taxon>
        <taxon>Spermatophyta</taxon>
        <taxon>Magnoliopsida</taxon>
        <taxon>eudicotyledons</taxon>
        <taxon>Gunneridae</taxon>
        <taxon>Pentapetalae</taxon>
        <taxon>asterids</taxon>
        <taxon>lamiids</taxon>
        <taxon>Solanales</taxon>
        <taxon>Solanaceae</taxon>
        <taxon>Nicotianoideae</taxon>
        <taxon>Nicotianeae</taxon>
        <taxon>Nicotiana</taxon>
    </lineage>
</organism>
<dbReference type="PROSITE" id="PS00107">
    <property type="entry name" value="PROTEIN_KINASE_ATP"/>
    <property type="match status" value="1"/>
</dbReference>
<evidence type="ECO:0000256" key="10">
    <source>
        <dbReference type="ARBA" id="ARBA00022729"/>
    </source>
</evidence>
<comment type="subcellular location">
    <subcellularLocation>
        <location evidence="1">Cell membrane</location>
        <topology evidence="1">Single-pass membrane protein</topology>
    </subcellularLocation>
    <subcellularLocation>
        <location evidence="2">Membrane</location>
        <topology evidence="2">Single-pass type I membrane protein</topology>
    </subcellularLocation>
</comment>
<keyword evidence="10 23" id="KW-0732">Signal</keyword>
<comment type="similarity">
    <text evidence="3">Belongs to the protein kinase superfamily. Ser/Thr protein kinase family.</text>
</comment>
<dbReference type="AlphaFoldDB" id="A0A1S4DJP8"/>
<dbReference type="OMA" id="HHPNTDW"/>
<feature type="domain" description="Protein kinase" evidence="24">
    <location>
        <begin position="293"/>
        <end position="580"/>
    </location>
</feature>
<dbReference type="PROSITE" id="PS00108">
    <property type="entry name" value="PROTEIN_KINASE_ST"/>
    <property type="match status" value="1"/>
</dbReference>
<dbReference type="InterPro" id="IPR011009">
    <property type="entry name" value="Kinase-like_dom_sf"/>
</dbReference>
<evidence type="ECO:0000256" key="21">
    <source>
        <dbReference type="PROSITE-ProRule" id="PRU10141"/>
    </source>
</evidence>
<dbReference type="RefSeq" id="XP_016513592.1">
    <property type="nucleotide sequence ID" value="XM_016658106.1"/>
</dbReference>
<feature type="chain" id="PRO_5010262989" description="non-specific serine/threonine protein kinase" evidence="23">
    <location>
        <begin position="29"/>
        <end position="616"/>
    </location>
</feature>
<keyword evidence="7" id="KW-0433">Leucine-rich repeat</keyword>
<dbReference type="PROSITE" id="PS50011">
    <property type="entry name" value="PROTEIN_KINASE_DOM"/>
    <property type="match status" value="1"/>
</dbReference>
<keyword evidence="12 21" id="KW-0547">Nucleotide-binding</keyword>
<dbReference type="OrthoDB" id="4062651at2759"/>
<evidence type="ECO:0000256" key="3">
    <source>
        <dbReference type="ARBA" id="ARBA00008684"/>
    </source>
</evidence>
<keyword evidence="17 25" id="KW-0675">Receptor</keyword>
<dbReference type="Gene3D" id="3.30.200.20">
    <property type="entry name" value="Phosphorylase Kinase, domain 1"/>
    <property type="match status" value="1"/>
</dbReference>
<evidence type="ECO:0000256" key="1">
    <source>
        <dbReference type="ARBA" id="ARBA00004162"/>
    </source>
</evidence>
<dbReference type="InterPro" id="IPR013210">
    <property type="entry name" value="LRR_N_plant-typ"/>
</dbReference>
<evidence type="ECO:0000256" key="11">
    <source>
        <dbReference type="ARBA" id="ARBA00022737"/>
    </source>
</evidence>
<keyword evidence="16 22" id="KW-0472">Membrane</keyword>
<evidence type="ECO:0000256" key="20">
    <source>
        <dbReference type="ARBA" id="ARBA00048679"/>
    </source>
</evidence>
<dbReference type="FunFam" id="3.30.200.20:FF:000015">
    <property type="entry name" value="Somatic embryogenesis receptor kinase 1"/>
    <property type="match status" value="1"/>
</dbReference>
<evidence type="ECO:0000256" key="8">
    <source>
        <dbReference type="ARBA" id="ARBA00022679"/>
    </source>
</evidence>
<comment type="catalytic activity">
    <reaction evidence="20">
        <text>L-seryl-[protein] + ATP = O-phospho-L-seryl-[protein] + ADP + H(+)</text>
        <dbReference type="Rhea" id="RHEA:17989"/>
        <dbReference type="Rhea" id="RHEA-COMP:9863"/>
        <dbReference type="Rhea" id="RHEA-COMP:11604"/>
        <dbReference type="ChEBI" id="CHEBI:15378"/>
        <dbReference type="ChEBI" id="CHEBI:29999"/>
        <dbReference type="ChEBI" id="CHEBI:30616"/>
        <dbReference type="ChEBI" id="CHEBI:83421"/>
        <dbReference type="ChEBI" id="CHEBI:456216"/>
        <dbReference type="EC" id="2.7.11.1"/>
    </reaction>
</comment>
<gene>
    <name evidence="25" type="primary">LOC107830517</name>
</gene>
<evidence type="ECO:0000256" key="19">
    <source>
        <dbReference type="ARBA" id="ARBA00047899"/>
    </source>
</evidence>
<evidence type="ECO:0000256" key="9">
    <source>
        <dbReference type="ARBA" id="ARBA00022692"/>
    </source>
</evidence>
<dbReference type="GO" id="GO:0005886">
    <property type="term" value="C:plasma membrane"/>
    <property type="evidence" value="ECO:0007669"/>
    <property type="project" value="UniProtKB-SubCell"/>
</dbReference>
<keyword evidence="14 21" id="KW-0067">ATP-binding</keyword>
<name>A0A1S4DJP8_TOBAC</name>
<dbReference type="SUPFAM" id="SSF52058">
    <property type="entry name" value="L domain-like"/>
    <property type="match status" value="1"/>
</dbReference>
<dbReference type="InterPro" id="IPR008271">
    <property type="entry name" value="Ser/Thr_kinase_AS"/>
</dbReference>
<evidence type="ECO:0000256" key="17">
    <source>
        <dbReference type="ARBA" id="ARBA00023170"/>
    </source>
</evidence>
<dbReference type="GO" id="GO:0004674">
    <property type="term" value="F:protein serine/threonine kinase activity"/>
    <property type="evidence" value="ECO:0007669"/>
    <property type="project" value="UniProtKB-KW"/>
</dbReference>
<dbReference type="Gene3D" id="1.10.510.10">
    <property type="entry name" value="Transferase(Phosphotransferase) domain 1"/>
    <property type="match status" value="1"/>
</dbReference>
<dbReference type="InterPro" id="IPR000719">
    <property type="entry name" value="Prot_kinase_dom"/>
</dbReference>
<sequence length="616" mass="68177">MDQWILGILGFVSAFLCLIGLLLVPVSANIEGDALNALKTNLADPNNVLQSWDPTLVNPCTWFHVTCNSENSVTRVDLGNANLSGQLVPQLGQLPNLQYLELYSNNISGRIPFELGNLTNLVSLDLYLNRLNGPIPDTLGKLQKLRFLRLNNNSLNGRIPMLLTTIMSLQVLDLSNNNLTGPVPVNGSFSLFTPISFANNQLDILPAAPPPPISPTPPSSSGVGNSATGAIAGGVAAGAALLFAAPAILLAWWRRRKPQDHFFDVPAEEDPEVHLGQLKRFSLRELQVATDNFSNKNILGRGGFGKVYKGRLADGSLVAVKRLKEERTQGGELQFQTEVEMISMAVHRNLLRLLGFCMTATERLLVYPYMANGSVASRLRERPESDPPLEWSIRKRIALGSARGLAYLHDHCDPKIIHRDVKAANILLDEEYEAVVGDFGLAKLMDYKDTHVTTAVRGTIGHIAPEYLSTGKSSEKTDVFGYGVMLLELITGQRAFDLARLANDDDVMLLDWVKGLLKDKKYETLVDADLQGNYEEEEVEQLIRVALLCTGSSPMERPKMSEVVRMLEGDGLAERWEEWQKEEMVRQDFPAHHPHTDWIIADSTYNLRPDELSGPR</sequence>
<evidence type="ECO:0000256" key="12">
    <source>
        <dbReference type="ARBA" id="ARBA00022741"/>
    </source>
</evidence>
<evidence type="ECO:0000256" key="23">
    <source>
        <dbReference type="SAM" id="SignalP"/>
    </source>
</evidence>
<dbReference type="GO" id="GO:0005524">
    <property type="term" value="F:ATP binding"/>
    <property type="evidence" value="ECO:0007669"/>
    <property type="project" value="UniProtKB-UniRule"/>
</dbReference>
<dbReference type="SUPFAM" id="SSF56112">
    <property type="entry name" value="Protein kinase-like (PK-like)"/>
    <property type="match status" value="1"/>
</dbReference>
<evidence type="ECO:0000256" key="13">
    <source>
        <dbReference type="ARBA" id="ARBA00022777"/>
    </source>
</evidence>
<feature type="signal peptide" evidence="23">
    <location>
        <begin position="1"/>
        <end position="28"/>
    </location>
</feature>
<comment type="catalytic activity">
    <reaction evidence="19">
        <text>L-threonyl-[protein] + ATP = O-phospho-L-threonyl-[protein] + ADP + H(+)</text>
        <dbReference type="Rhea" id="RHEA:46608"/>
        <dbReference type="Rhea" id="RHEA-COMP:11060"/>
        <dbReference type="Rhea" id="RHEA-COMP:11605"/>
        <dbReference type="ChEBI" id="CHEBI:15378"/>
        <dbReference type="ChEBI" id="CHEBI:30013"/>
        <dbReference type="ChEBI" id="CHEBI:30616"/>
        <dbReference type="ChEBI" id="CHEBI:61977"/>
        <dbReference type="ChEBI" id="CHEBI:456216"/>
        <dbReference type="EC" id="2.7.11.1"/>
    </reaction>
</comment>
<evidence type="ECO:0000256" key="22">
    <source>
        <dbReference type="SAM" id="Phobius"/>
    </source>
</evidence>
<evidence type="ECO:0000256" key="16">
    <source>
        <dbReference type="ARBA" id="ARBA00023136"/>
    </source>
</evidence>
<dbReference type="InterPro" id="IPR001611">
    <property type="entry name" value="Leu-rich_rpt"/>
</dbReference>
<keyword evidence="6" id="KW-0723">Serine/threonine-protein kinase</keyword>
<dbReference type="FunFam" id="1.10.510.10:FF:000016">
    <property type="entry name" value="Somatic embryogenesis receptor-like kinase 1"/>
    <property type="match status" value="1"/>
</dbReference>
<dbReference type="PANTHER" id="PTHR47988">
    <property type="entry name" value="SOMATIC EMBRYOGENESIS RECEPTOR KINASE 1"/>
    <property type="match status" value="1"/>
</dbReference>
<dbReference type="InterPro" id="IPR001245">
    <property type="entry name" value="Ser-Thr/Tyr_kinase_cat_dom"/>
</dbReference>
<keyword evidence="11" id="KW-0677">Repeat</keyword>
<dbReference type="InterPro" id="IPR032675">
    <property type="entry name" value="LRR_dom_sf"/>
</dbReference>
<keyword evidence="5" id="KW-1003">Cell membrane</keyword>
<dbReference type="Pfam" id="PF08263">
    <property type="entry name" value="LRRNT_2"/>
    <property type="match status" value="1"/>
</dbReference>
<keyword evidence="9 22" id="KW-0812">Transmembrane</keyword>
<evidence type="ECO:0000256" key="6">
    <source>
        <dbReference type="ARBA" id="ARBA00022527"/>
    </source>
</evidence>
<keyword evidence="13 25" id="KW-0418">Kinase</keyword>
<proteinExistence type="inferred from homology"/>
<dbReference type="KEGG" id="nta:107830517"/>
<keyword evidence="15 22" id="KW-1133">Transmembrane helix</keyword>
<reference evidence="25" key="1">
    <citation type="submission" date="2025-08" db="UniProtKB">
        <authorList>
            <consortium name="RefSeq"/>
        </authorList>
    </citation>
    <scope>IDENTIFICATION</scope>
</reference>
<accession>A0A1S4DJP8</accession>
<dbReference type="Gene3D" id="3.80.10.10">
    <property type="entry name" value="Ribonuclease Inhibitor"/>
    <property type="match status" value="1"/>
</dbReference>
<evidence type="ECO:0000256" key="4">
    <source>
        <dbReference type="ARBA" id="ARBA00012513"/>
    </source>
</evidence>
<feature type="binding site" evidence="21">
    <location>
        <position position="321"/>
    </location>
    <ligand>
        <name>ATP</name>
        <dbReference type="ChEBI" id="CHEBI:30616"/>
    </ligand>
</feature>
<feature type="transmembrane region" description="Helical" evidence="22">
    <location>
        <begin position="230"/>
        <end position="253"/>
    </location>
</feature>
<evidence type="ECO:0000256" key="18">
    <source>
        <dbReference type="ARBA" id="ARBA00023180"/>
    </source>
</evidence>
<evidence type="ECO:0000256" key="2">
    <source>
        <dbReference type="ARBA" id="ARBA00004479"/>
    </source>
</evidence>
<dbReference type="SMART" id="SM00220">
    <property type="entry name" value="S_TKc"/>
    <property type="match status" value="1"/>
</dbReference>
<dbReference type="EC" id="2.7.11.1" evidence="4"/>
<dbReference type="Pfam" id="PF00560">
    <property type="entry name" value="LRR_1"/>
    <property type="match status" value="3"/>
</dbReference>
<dbReference type="Pfam" id="PF07714">
    <property type="entry name" value="PK_Tyr_Ser-Thr"/>
    <property type="match status" value="1"/>
</dbReference>
<keyword evidence="8" id="KW-0808">Transferase</keyword>
<protein>
    <recommendedName>
        <fullName evidence="4">non-specific serine/threonine protein kinase</fullName>
        <ecNumber evidence="4">2.7.11.1</ecNumber>
    </recommendedName>
</protein>
<dbReference type="FunFam" id="3.80.10.10:FF:000024">
    <property type="entry name" value="Somatic embryogenesis receptor kinase 1"/>
    <property type="match status" value="1"/>
</dbReference>
<evidence type="ECO:0000313" key="25">
    <source>
        <dbReference type="RefSeq" id="XP_016513592.1"/>
    </source>
</evidence>
<evidence type="ECO:0000256" key="5">
    <source>
        <dbReference type="ARBA" id="ARBA00022475"/>
    </source>
</evidence>
<evidence type="ECO:0000259" key="24">
    <source>
        <dbReference type="PROSITE" id="PS50011"/>
    </source>
</evidence>